<feature type="domain" description="DUF7340" evidence="2">
    <location>
        <begin position="141"/>
        <end position="202"/>
    </location>
</feature>
<feature type="region of interest" description="Disordered" evidence="1">
    <location>
        <begin position="203"/>
        <end position="233"/>
    </location>
</feature>
<dbReference type="Pfam" id="PF24030">
    <property type="entry name" value="DUF7341"/>
    <property type="match status" value="1"/>
</dbReference>
<name>A0A838AAN6_9PSEU</name>
<keyword evidence="5" id="KW-1185">Reference proteome</keyword>
<evidence type="ECO:0000256" key="1">
    <source>
        <dbReference type="SAM" id="MobiDB-lite"/>
    </source>
</evidence>
<dbReference type="InterPro" id="IPR055764">
    <property type="entry name" value="DUF7340"/>
</dbReference>
<proteinExistence type="predicted"/>
<dbReference type="InterPro" id="IPR055765">
    <property type="entry name" value="DUF7341"/>
</dbReference>
<protein>
    <submittedName>
        <fullName evidence="4">Uncharacterized protein</fullName>
    </submittedName>
</protein>
<dbReference type="Proteomes" id="UP000582974">
    <property type="component" value="Unassembled WGS sequence"/>
</dbReference>
<evidence type="ECO:0000313" key="4">
    <source>
        <dbReference type="EMBL" id="MBA0126301.1"/>
    </source>
</evidence>
<sequence>MSELHDLHDDVRQTVRDLADTVHRAADRDDGGVTIHPEPSLLAQLREAVETGSENGKAGGRSSTRSPADLAALALLQQAERDAAAMHVQALAQDTVTPEERIRAVAGIVGRWTDPRAVATMLEQLRALKRAIRGLLDPQRHITVAAACPECGTRMVWRHQDGENVQTPALSMEHDRGCVCLHCGETWSTPQHLESLRRTIEYAERRDPPARVRSGAEGAAGPVESVDVSPDEE</sequence>
<gene>
    <name evidence="4" type="ORF">H0B56_12185</name>
</gene>
<reference evidence="4 5" key="1">
    <citation type="submission" date="2020-07" db="EMBL/GenBank/DDBJ databases">
        <title>Genome of Haloechinothrix sp.</title>
        <authorList>
            <person name="Tang S.-K."/>
            <person name="Yang L."/>
            <person name="Zhu W.-Y."/>
        </authorList>
    </citation>
    <scope>NUCLEOTIDE SEQUENCE [LARGE SCALE GENOMIC DNA]</scope>
    <source>
        <strain evidence="4 5">YIM 98757</strain>
    </source>
</reference>
<evidence type="ECO:0000259" key="2">
    <source>
        <dbReference type="Pfam" id="PF24029"/>
    </source>
</evidence>
<evidence type="ECO:0000259" key="3">
    <source>
        <dbReference type="Pfam" id="PF24030"/>
    </source>
</evidence>
<organism evidence="4 5">
    <name type="scientific">Haloechinothrix aidingensis</name>
    <dbReference type="NCBI Taxonomy" id="2752311"/>
    <lineage>
        <taxon>Bacteria</taxon>
        <taxon>Bacillati</taxon>
        <taxon>Actinomycetota</taxon>
        <taxon>Actinomycetes</taxon>
        <taxon>Pseudonocardiales</taxon>
        <taxon>Pseudonocardiaceae</taxon>
        <taxon>Haloechinothrix</taxon>
    </lineage>
</organism>
<accession>A0A838AAN6</accession>
<dbReference type="EMBL" id="JACCKD010000004">
    <property type="protein sequence ID" value="MBA0126301.1"/>
    <property type="molecule type" value="Genomic_DNA"/>
</dbReference>
<dbReference type="Pfam" id="PF24029">
    <property type="entry name" value="DUF7340"/>
    <property type="match status" value="1"/>
</dbReference>
<feature type="domain" description="DUF7341" evidence="3">
    <location>
        <begin position="3"/>
        <end position="136"/>
    </location>
</feature>
<dbReference type="AlphaFoldDB" id="A0A838AAN6"/>
<evidence type="ECO:0000313" key="5">
    <source>
        <dbReference type="Proteomes" id="UP000582974"/>
    </source>
</evidence>
<dbReference type="RefSeq" id="WP_180893140.1">
    <property type="nucleotide sequence ID" value="NZ_JACCKD010000004.1"/>
</dbReference>
<comment type="caution">
    <text evidence="4">The sequence shown here is derived from an EMBL/GenBank/DDBJ whole genome shotgun (WGS) entry which is preliminary data.</text>
</comment>